<comment type="subcellular location">
    <subcellularLocation>
        <location evidence="6">Cytoplasm</location>
    </subcellularLocation>
</comment>
<keyword evidence="1 6" id="KW-0963">Cytoplasm</keyword>
<dbReference type="InterPro" id="IPR036291">
    <property type="entry name" value="NAD(P)-bd_dom_sf"/>
</dbReference>
<keyword evidence="4 6" id="KW-0238">DNA-binding</keyword>
<dbReference type="InterPro" id="IPR036388">
    <property type="entry name" value="WH-like_DNA-bd_sf"/>
</dbReference>
<evidence type="ECO:0000256" key="4">
    <source>
        <dbReference type="ARBA" id="ARBA00023125"/>
    </source>
</evidence>
<dbReference type="Gene3D" id="1.10.10.10">
    <property type="entry name" value="Winged helix-like DNA-binding domain superfamily/Winged helix DNA-binding domain"/>
    <property type="match status" value="1"/>
</dbReference>
<comment type="subunit">
    <text evidence="6">Homodimer.</text>
</comment>
<dbReference type="InterPro" id="IPR009718">
    <property type="entry name" value="Rex_DNA-bd_C_dom"/>
</dbReference>
<dbReference type="InterPro" id="IPR036390">
    <property type="entry name" value="WH_DNA-bd_sf"/>
</dbReference>
<keyword evidence="5 6" id="KW-0804">Transcription</keyword>
<protein>
    <recommendedName>
        <fullName evidence="6">Redox-sensing transcriptional repressor Rex</fullName>
    </recommendedName>
</protein>
<comment type="similarity">
    <text evidence="6">Belongs to the transcriptional regulatory Rex family.</text>
</comment>
<reference evidence="8 9" key="1">
    <citation type="journal article" date="2017" name="ISME J.">
        <title>Potential for microbial H2 and metal transformations associated with novel bacteria and archaea in deep terrestrial subsurface sediments.</title>
        <authorList>
            <person name="Hernsdorf A.W."/>
            <person name="Amano Y."/>
            <person name="Miyakawa K."/>
            <person name="Ise K."/>
            <person name="Suzuki Y."/>
            <person name="Anantharaman K."/>
            <person name="Probst A."/>
            <person name="Burstein D."/>
            <person name="Thomas B.C."/>
            <person name="Banfield J.F."/>
        </authorList>
    </citation>
    <scope>NUCLEOTIDE SEQUENCE [LARGE SCALE GENOMIC DNA]</scope>
    <source>
        <strain evidence="8">HGW-Wallbacteria-1</strain>
    </source>
</reference>
<dbReference type="EMBL" id="PGXC01000068">
    <property type="protein sequence ID" value="PKK88081.1"/>
    <property type="molecule type" value="Genomic_DNA"/>
</dbReference>
<comment type="function">
    <text evidence="6">Modulates transcription in response to changes in cellular NADH/NAD(+) redox state.</text>
</comment>
<dbReference type="Pfam" id="PF06971">
    <property type="entry name" value="Put_DNA-bind_N"/>
    <property type="match status" value="1"/>
</dbReference>
<organism evidence="8 9">
    <name type="scientific">Candidatus Wallbacteria bacterium HGW-Wallbacteria-1</name>
    <dbReference type="NCBI Taxonomy" id="2013854"/>
    <lineage>
        <taxon>Bacteria</taxon>
        <taxon>Candidatus Walliibacteriota</taxon>
    </lineage>
</organism>
<dbReference type="SMART" id="SM00881">
    <property type="entry name" value="CoA_binding"/>
    <property type="match status" value="1"/>
</dbReference>
<dbReference type="GO" id="GO:0003700">
    <property type="term" value="F:DNA-binding transcription factor activity"/>
    <property type="evidence" value="ECO:0007669"/>
    <property type="project" value="UniProtKB-UniRule"/>
</dbReference>
<sequence length="219" mass="23637">MNHREIPEPSLRRLPQYYHYLIQAQARGEEVMSASHLSRDLGIHETQVRKDISFTGVRGVPKVGHKTADLIAAIATFLNWNNTSDAFLVGSGNLGRAIIGYEGLANSGIRIVAAFDIEPDIVGTEICGVRVLPAAKVADLATRMHVHIGIITVPATEAQFIADEMIRGGIMAILNFAPITLQVPETVAVETVDIYSSLAVLSCKLSEMQGTAVHPDKGD</sequence>
<evidence type="ECO:0000256" key="6">
    <source>
        <dbReference type="HAMAP-Rule" id="MF_01131"/>
    </source>
</evidence>
<dbReference type="GO" id="GO:0005737">
    <property type="term" value="C:cytoplasm"/>
    <property type="evidence" value="ECO:0007669"/>
    <property type="project" value="UniProtKB-SubCell"/>
</dbReference>
<dbReference type="PANTHER" id="PTHR35786">
    <property type="entry name" value="REDOX-SENSING TRANSCRIPTIONAL REPRESSOR REX"/>
    <property type="match status" value="1"/>
</dbReference>
<evidence type="ECO:0000256" key="2">
    <source>
        <dbReference type="ARBA" id="ARBA00022491"/>
    </source>
</evidence>
<dbReference type="NCBIfam" id="NF003996">
    <property type="entry name" value="PRK05472.2-5"/>
    <property type="match status" value="1"/>
</dbReference>
<dbReference type="Gene3D" id="3.40.50.720">
    <property type="entry name" value="NAD(P)-binding Rossmann-like Domain"/>
    <property type="match status" value="1"/>
</dbReference>
<evidence type="ECO:0000313" key="9">
    <source>
        <dbReference type="Proteomes" id="UP000233256"/>
    </source>
</evidence>
<dbReference type="InterPro" id="IPR003781">
    <property type="entry name" value="CoA-bd"/>
</dbReference>
<dbReference type="NCBIfam" id="NF003994">
    <property type="entry name" value="PRK05472.2-3"/>
    <property type="match status" value="1"/>
</dbReference>
<feature type="DNA-binding region" description="H-T-H motif" evidence="6">
    <location>
        <begin position="16"/>
        <end position="55"/>
    </location>
</feature>
<dbReference type="SUPFAM" id="SSF51735">
    <property type="entry name" value="NAD(P)-binding Rossmann-fold domains"/>
    <property type="match status" value="1"/>
</dbReference>
<proteinExistence type="inferred from homology"/>
<comment type="caution">
    <text evidence="8">The sequence shown here is derived from an EMBL/GenBank/DDBJ whole genome shotgun (WGS) entry which is preliminary data.</text>
</comment>
<evidence type="ECO:0000313" key="8">
    <source>
        <dbReference type="EMBL" id="PKK88081.1"/>
    </source>
</evidence>
<gene>
    <name evidence="6" type="primary">rex</name>
    <name evidence="8" type="ORF">CVV64_20340</name>
</gene>
<dbReference type="SUPFAM" id="SSF46785">
    <property type="entry name" value="Winged helix' DNA-binding domain"/>
    <property type="match status" value="1"/>
</dbReference>
<dbReference type="GO" id="GO:0045892">
    <property type="term" value="P:negative regulation of DNA-templated transcription"/>
    <property type="evidence" value="ECO:0007669"/>
    <property type="project" value="InterPro"/>
</dbReference>
<evidence type="ECO:0000256" key="5">
    <source>
        <dbReference type="ARBA" id="ARBA00023163"/>
    </source>
</evidence>
<keyword evidence="6" id="KW-0520">NAD</keyword>
<dbReference type="GO" id="GO:0051775">
    <property type="term" value="P:response to redox state"/>
    <property type="evidence" value="ECO:0007669"/>
    <property type="project" value="InterPro"/>
</dbReference>
<dbReference type="GO" id="GO:0003677">
    <property type="term" value="F:DNA binding"/>
    <property type="evidence" value="ECO:0007669"/>
    <property type="project" value="UniProtKB-UniRule"/>
</dbReference>
<keyword evidence="2 6" id="KW-0678">Repressor</keyword>
<feature type="domain" description="CoA-binding" evidence="7">
    <location>
        <begin position="79"/>
        <end position="180"/>
    </location>
</feature>
<dbReference type="AlphaFoldDB" id="A0A2N1PIB3"/>
<dbReference type="NCBIfam" id="NF003995">
    <property type="entry name" value="PRK05472.2-4"/>
    <property type="match status" value="1"/>
</dbReference>
<dbReference type="Pfam" id="PF02629">
    <property type="entry name" value="CoA_binding"/>
    <property type="match status" value="1"/>
</dbReference>
<accession>A0A2N1PIB3</accession>
<name>A0A2N1PIB3_9BACT</name>
<dbReference type="HAMAP" id="MF_01131">
    <property type="entry name" value="Rex"/>
    <property type="match status" value="1"/>
</dbReference>
<feature type="binding site" evidence="6">
    <location>
        <begin position="90"/>
        <end position="95"/>
    </location>
    <ligand>
        <name>NAD(+)</name>
        <dbReference type="ChEBI" id="CHEBI:57540"/>
    </ligand>
</feature>
<dbReference type="PANTHER" id="PTHR35786:SF1">
    <property type="entry name" value="REDOX-SENSING TRANSCRIPTIONAL REPRESSOR REX 1"/>
    <property type="match status" value="1"/>
</dbReference>
<evidence type="ECO:0000256" key="1">
    <source>
        <dbReference type="ARBA" id="ARBA00022490"/>
    </source>
</evidence>
<dbReference type="Proteomes" id="UP000233256">
    <property type="component" value="Unassembled WGS sequence"/>
</dbReference>
<keyword evidence="3 6" id="KW-0805">Transcription regulation</keyword>
<dbReference type="InterPro" id="IPR022876">
    <property type="entry name" value="Tscrpt_rep_Rex"/>
</dbReference>
<evidence type="ECO:0000259" key="7">
    <source>
        <dbReference type="SMART" id="SM00881"/>
    </source>
</evidence>
<evidence type="ECO:0000256" key="3">
    <source>
        <dbReference type="ARBA" id="ARBA00023015"/>
    </source>
</evidence>